<sequence>MTKPPNTGDRFPNTLPKRYIKFSQERSSLPHMERLHPQVRIQGKWNKAEVRISAWELFFRIFNPEVIIGTTASLTDFLRKGSLKIRASCISTVQIDEASQFPIHALISLGALCPKARCILIGDPKHPEPSVSTTAHTVHASKHIPKDDINFLNREPRELPIRGGIPGTMIS</sequence>
<dbReference type="EnsemblMetazoa" id="CJA33801a.1">
    <property type="protein sequence ID" value="CJA33801a.1"/>
    <property type="gene ID" value="WBGene00209648"/>
</dbReference>
<reference evidence="2" key="1">
    <citation type="submission" date="2010-08" db="EMBL/GenBank/DDBJ databases">
        <authorList>
            <consortium name="Caenorhabditis japonica Sequencing Consortium"/>
            <person name="Wilson R.K."/>
        </authorList>
    </citation>
    <scope>NUCLEOTIDE SEQUENCE [LARGE SCALE GENOMIC DNA]</scope>
    <source>
        <strain evidence="2">DF5081</strain>
    </source>
</reference>
<evidence type="ECO:0000313" key="2">
    <source>
        <dbReference type="Proteomes" id="UP000005237"/>
    </source>
</evidence>
<dbReference type="InterPro" id="IPR027417">
    <property type="entry name" value="P-loop_NTPase"/>
</dbReference>
<keyword evidence="2" id="KW-1185">Reference proteome</keyword>
<organism evidence="1 2">
    <name type="scientific">Caenorhabditis japonica</name>
    <dbReference type="NCBI Taxonomy" id="281687"/>
    <lineage>
        <taxon>Eukaryota</taxon>
        <taxon>Metazoa</taxon>
        <taxon>Ecdysozoa</taxon>
        <taxon>Nematoda</taxon>
        <taxon>Chromadorea</taxon>
        <taxon>Rhabditida</taxon>
        <taxon>Rhabditina</taxon>
        <taxon>Rhabditomorpha</taxon>
        <taxon>Rhabditoidea</taxon>
        <taxon>Rhabditidae</taxon>
        <taxon>Peloderinae</taxon>
        <taxon>Caenorhabditis</taxon>
    </lineage>
</organism>
<dbReference type="Gene3D" id="3.40.50.300">
    <property type="entry name" value="P-loop containing nucleotide triphosphate hydrolases"/>
    <property type="match status" value="1"/>
</dbReference>
<proteinExistence type="predicted"/>
<protein>
    <submittedName>
        <fullName evidence="1">Uncharacterized protein</fullName>
    </submittedName>
</protein>
<dbReference type="AlphaFoldDB" id="A0A8R1INC6"/>
<reference evidence="1" key="2">
    <citation type="submission" date="2022-06" db="UniProtKB">
        <authorList>
            <consortium name="EnsemblMetazoa"/>
        </authorList>
    </citation>
    <scope>IDENTIFICATION</scope>
    <source>
        <strain evidence="1">DF5081</strain>
    </source>
</reference>
<dbReference type="Proteomes" id="UP000005237">
    <property type="component" value="Unassembled WGS sequence"/>
</dbReference>
<accession>A0A8R1INC6</accession>
<name>A0A8R1INC6_CAEJA</name>
<evidence type="ECO:0000313" key="1">
    <source>
        <dbReference type="EnsemblMetazoa" id="CJA33801a.1"/>
    </source>
</evidence>